<keyword evidence="1" id="KW-0732">Signal</keyword>
<organism evidence="2 3">
    <name type="scientific">Rhizoctonia solani 123E</name>
    <dbReference type="NCBI Taxonomy" id="1423351"/>
    <lineage>
        <taxon>Eukaryota</taxon>
        <taxon>Fungi</taxon>
        <taxon>Dikarya</taxon>
        <taxon>Basidiomycota</taxon>
        <taxon>Agaricomycotina</taxon>
        <taxon>Agaricomycetes</taxon>
        <taxon>Cantharellales</taxon>
        <taxon>Ceratobasidiaceae</taxon>
        <taxon>Rhizoctonia</taxon>
    </lineage>
</organism>
<protein>
    <submittedName>
        <fullName evidence="2">Putative transmembrane protein</fullName>
    </submittedName>
</protein>
<feature type="signal peptide" evidence="1">
    <location>
        <begin position="1"/>
        <end position="23"/>
    </location>
</feature>
<keyword evidence="3" id="KW-1185">Reference proteome</keyword>
<gene>
    <name evidence="2" type="ORF">V565_027390</name>
</gene>
<evidence type="ECO:0000313" key="3">
    <source>
        <dbReference type="Proteomes" id="UP000027456"/>
    </source>
</evidence>
<dbReference type="HOGENOM" id="CLU_1511411_0_0_1"/>
<dbReference type="Proteomes" id="UP000027456">
    <property type="component" value="Unassembled WGS sequence"/>
</dbReference>
<evidence type="ECO:0000313" key="2">
    <source>
        <dbReference type="EMBL" id="KEP53716.1"/>
    </source>
</evidence>
<dbReference type="EMBL" id="AZST01000051">
    <property type="protein sequence ID" value="KEP53716.1"/>
    <property type="molecule type" value="Genomic_DNA"/>
</dbReference>
<name>A0A074S2Z5_9AGAM</name>
<sequence>MLYQPSPFLFFLLFLLFLSPLGSRIVKNPSQRIGTFVPLQRTVVFGRYRTSATACQERMPDSSSIRTWTTSPLIRTRGRSRTVRTRDLGDRRIRARSTGRGGFGSIPRRSSALGYSLRSRSCSLVHLSPIAPLLSGQHHGCDPSGGSFASNRAHIGFGKMPRALVESWTDLGLDTGHA</sequence>
<dbReference type="AlphaFoldDB" id="A0A074S2Z5"/>
<keyword evidence="2" id="KW-0472">Membrane</keyword>
<evidence type="ECO:0000256" key="1">
    <source>
        <dbReference type="SAM" id="SignalP"/>
    </source>
</evidence>
<accession>A0A074S2Z5</accession>
<feature type="chain" id="PRO_5001699863" evidence="1">
    <location>
        <begin position="24"/>
        <end position="178"/>
    </location>
</feature>
<reference evidence="2 3" key="1">
    <citation type="submission" date="2013-12" db="EMBL/GenBank/DDBJ databases">
        <authorList>
            <person name="Cubeta M."/>
            <person name="Pakala S."/>
            <person name="Fedorova N."/>
            <person name="Thomas E."/>
            <person name="Dean R."/>
            <person name="Jabaji S."/>
            <person name="Neate S."/>
            <person name="Toda T."/>
            <person name="Tavantzis S."/>
            <person name="Vilgalys R."/>
            <person name="Bharathan N."/>
            <person name="Pakala S."/>
            <person name="Losada L.S."/>
            <person name="Zafar N."/>
            <person name="Nierman W."/>
        </authorList>
    </citation>
    <scope>NUCLEOTIDE SEQUENCE [LARGE SCALE GENOMIC DNA]</scope>
    <source>
        <strain evidence="2 3">123E</strain>
    </source>
</reference>
<comment type="caution">
    <text evidence="2">The sequence shown here is derived from an EMBL/GenBank/DDBJ whole genome shotgun (WGS) entry which is preliminary data.</text>
</comment>
<keyword evidence="2" id="KW-0812">Transmembrane</keyword>
<proteinExistence type="predicted"/>